<dbReference type="EMBL" id="RCZH01000003">
    <property type="protein sequence ID" value="TPG43969.1"/>
    <property type="molecule type" value="Genomic_DNA"/>
</dbReference>
<evidence type="ECO:0000313" key="2">
    <source>
        <dbReference type="EMBL" id="TPG43969.1"/>
    </source>
</evidence>
<organism evidence="2 3">
    <name type="scientific">Flavobacterium pectinovorum</name>
    <dbReference type="NCBI Taxonomy" id="29533"/>
    <lineage>
        <taxon>Bacteria</taxon>
        <taxon>Pseudomonadati</taxon>
        <taxon>Bacteroidota</taxon>
        <taxon>Flavobacteriia</taxon>
        <taxon>Flavobacteriales</taxon>
        <taxon>Flavobacteriaceae</taxon>
        <taxon>Flavobacterium</taxon>
    </lineage>
</organism>
<dbReference type="Proteomes" id="UP000319700">
    <property type="component" value="Unassembled WGS sequence"/>
</dbReference>
<keyword evidence="1" id="KW-0732">Signal</keyword>
<dbReference type="OrthoDB" id="1375620at2"/>
<evidence type="ECO:0008006" key="4">
    <source>
        <dbReference type="Google" id="ProtNLM"/>
    </source>
</evidence>
<dbReference type="AlphaFoldDB" id="A0A502F4W0"/>
<accession>A0A502F4W0</accession>
<gene>
    <name evidence="2" type="ORF">EAH81_05310</name>
</gene>
<proteinExistence type="predicted"/>
<keyword evidence="3" id="KW-1185">Reference proteome</keyword>
<feature type="signal peptide" evidence="1">
    <location>
        <begin position="1"/>
        <end position="23"/>
    </location>
</feature>
<feature type="chain" id="PRO_5021373934" description="Lipoprotein" evidence="1">
    <location>
        <begin position="24"/>
        <end position="120"/>
    </location>
</feature>
<evidence type="ECO:0000256" key="1">
    <source>
        <dbReference type="SAM" id="SignalP"/>
    </source>
</evidence>
<dbReference type="PROSITE" id="PS51257">
    <property type="entry name" value="PROKAR_LIPOPROTEIN"/>
    <property type="match status" value="1"/>
</dbReference>
<comment type="caution">
    <text evidence="2">The sequence shown here is derived from an EMBL/GenBank/DDBJ whole genome shotgun (WGS) entry which is preliminary data.</text>
</comment>
<protein>
    <recommendedName>
        <fullName evidence="4">Lipoprotein</fullName>
    </recommendedName>
</protein>
<evidence type="ECO:0000313" key="3">
    <source>
        <dbReference type="Proteomes" id="UP000319700"/>
    </source>
</evidence>
<name>A0A502F4W0_9FLAO</name>
<dbReference type="RefSeq" id="WP_140504519.1">
    <property type="nucleotide sequence ID" value="NZ_RCZH01000003.1"/>
</dbReference>
<reference evidence="2 3" key="1">
    <citation type="journal article" date="2019" name="Environ. Microbiol.">
        <title>Species interactions and distinct microbial communities in high Arctic permafrost affected cryosols are associated with the CH4 and CO2 gas fluxes.</title>
        <authorList>
            <person name="Altshuler I."/>
            <person name="Hamel J."/>
            <person name="Turney S."/>
            <person name="Magnuson E."/>
            <person name="Levesque R."/>
            <person name="Greer C."/>
            <person name="Whyte L.G."/>
        </authorList>
    </citation>
    <scope>NUCLEOTIDE SEQUENCE [LARGE SCALE GENOMIC DNA]</scope>
    <source>
        <strain evidence="2 3">42</strain>
    </source>
</reference>
<sequence length="120" mass="13809">MNWIRKAIIFVSLLIVTFFACQASEQGMQKSEVQESEGQKTNTNFSIDHSDSLAFIQPQANYQFAASIKTNPSILVKWFDAVLMVIPQHKAVKLTSNFANQFLTQSKKVLLMLYPFHFFW</sequence>